<name>A0ABD2A6U1_VESSQ</name>
<keyword evidence="2" id="KW-0812">Transmembrane</keyword>
<feature type="transmembrane region" description="Helical" evidence="2">
    <location>
        <begin position="144"/>
        <end position="163"/>
    </location>
</feature>
<dbReference type="AlphaFoldDB" id="A0ABD2A6U1"/>
<evidence type="ECO:0000313" key="3">
    <source>
        <dbReference type="EMBL" id="KAL2716295.1"/>
    </source>
</evidence>
<accession>A0ABD2A6U1</accession>
<gene>
    <name evidence="3" type="ORF">V1478_013971</name>
</gene>
<sequence length="217" mass="24267">MLRRGGGLRVGAYTKDEEEKLRNIIGVPIFLGKWNISAVREIVPSLIRPGRNAECKALIFCPEKIFSLWPEPGVFLRRKKLEEEEAEKEEEEEDEEKEKEDVPPTSSSSLTWQQQSPSSWCPRCVSIDHLRYTRRLLLRRMMSTLRMHLPCCVATATAVGNVIATAAIAVASAATGAVAVTAIAFQANVEAHRLHRMFRVCSVGIRAALFGTLDYRA</sequence>
<proteinExistence type="predicted"/>
<comment type="caution">
    <text evidence="3">The sequence shown here is derived from an EMBL/GenBank/DDBJ whole genome shotgun (WGS) entry which is preliminary data.</text>
</comment>
<dbReference type="EMBL" id="JAUDFV010000154">
    <property type="protein sequence ID" value="KAL2716295.1"/>
    <property type="molecule type" value="Genomic_DNA"/>
</dbReference>
<protein>
    <submittedName>
        <fullName evidence="3">Uncharacterized protein</fullName>
    </submittedName>
</protein>
<evidence type="ECO:0000256" key="2">
    <source>
        <dbReference type="SAM" id="Phobius"/>
    </source>
</evidence>
<feature type="region of interest" description="Disordered" evidence="1">
    <location>
        <begin position="84"/>
        <end position="120"/>
    </location>
</feature>
<organism evidence="3 4">
    <name type="scientific">Vespula squamosa</name>
    <name type="common">Southern yellow jacket</name>
    <name type="synonym">Wasp</name>
    <dbReference type="NCBI Taxonomy" id="30214"/>
    <lineage>
        <taxon>Eukaryota</taxon>
        <taxon>Metazoa</taxon>
        <taxon>Ecdysozoa</taxon>
        <taxon>Arthropoda</taxon>
        <taxon>Hexapoda</taxon>
        <taxon>Insecta</taxon>
        <taxon>Pterygota</taxon>
        <taxon>Neoptera</taxon>
        <taxon>Endopterygota</taxon>
        <taxon>Hymenoptera</taxon>
        <taxon>Apocrita</taxon>
        <taxon>Aculeata</taxon>
        <taxon>Vespoidea</taxon>
        <taxon>Vespidae</taxon>
        <taxon>Vespinae</taxon>
        <taxon>Vespula</taxon>
    </lineage>
</organism>
<keyword evidence="2" id="KW-1133">Transmembrane helix</keyword>
<keyword evidence="2" id="KW-0472">Membrane</keyword>
<dbReference type="Proteomes" id="UP001607302">
    <property type="component" value="Unassembled WGS sequence"/>
</dbReference>
<feature type="compositionally biased region" description="Acidic residues" evidence="1">
    <location>
        <begin position="84"/>
        <end position="98"/>
    </location>
</feature>
<evidence type="ECO:0000313" key="4">
    <source>
        <dbReference type="Proteomes" id="UP001607302"/>
    </source>
</evidence>
<reference evidence="3 4" key="1">
    <citation type="journal article" date="2024" name="Ann. Entomol. Soc. Am.">
        <title>Genomic analyses of the southern and eastern yellowjacket wasps (Hymenoptera: Vespidae) reveal evolutionary signatures of social life.</title>
        <authorList>
            <person name="Catto M.A."/>
            <person name="Caine P.B."/>
            <person name="Orr S.E."/>
            <person name="Hunt B.G."/>
            <person name="Goodisman M.A.D."/>
        </authorList>
    </citation>
    <scope>NUCLEOTIDE SEQUENCE [LARGE SCALE GENOMIC DNA]</scope>
    <source>
        <strain evidence="3">233</strain>
        <tissue evidence="3">Head and thorax</tissue>
    </source>
</reference>
<keyword evidence="4" id="KW-1185">Reference proteome</keyword>
<evidence type="ECO:0000256" key="1">
    <source>
        <dbReference type="SAM" id="MobiDB-lite"/>
    </source>
</evidence>
<feature type="compositionally biased region" description="Low complexity" evidence="1">
    <location>
        <begin position="103"/>
        <end position="120"/>
    </location>
</feature>